<dbReference type="Gene3D" id="2.40.30.160">
    <property type="match status" value="1"/>
</dbReference>
<dbReference type="Proteomes" id="UP001165060">
    <property type="component" value="Unassembled WGS sequence"/>
</dbReference>
<protein>
    <recommendedName>
        <fullName evidence="4">Aminomethyltransferase folate-binding domain-containing protein</fullName>
    </recommendedName>
</protein>
<dbReference type="InterPro" id="IPR045179">
    <property type="entry name" value="YgfZ/GcvT"/>
</dbReference>
<comment type="caution">
    <text evidence="2">The sequence shown here is derived from an EMBL/GenBank/DDBJ whole genome shotgun (WGS) entry which is preliminary data.</text>
</comment>
<evidence type="ECO:0000313" key="3">
    <source>
        <dbReference type="Proteomes" id="UP001165060"/>
    </source>
</evidence>
<sequence length="289" mass="30470">MARSRAVRDTLSSLQSLPARPSPASPEASSSAKWGRSSERLTLLYGLPADVSLPPPSSALLAAGPDPRHHTLGFRMLGPRGAGGVDVNEKLFPAQAGTYQLLRRLNGVPEGAEVAALTALESNQELLGAVAFDKGCYLGQELTARSHFKGVVRKRLLPAFLVAPDAEVPPDYVLGEGGAVPRLTVPQVGSMLWSAQDEQEEEGAGGAVVQAGAKLSGKGGVVVTPPLEGSNVAVLQLRLDKVLRDFDVGNVHEVEVGGDKVRLKILPFVPAWWPDIDVETGKARKEAGE</sequence>
<dbReference type="InterPro" id="IPR017703">
    <property type="entry name" value="YgfZ/GCV_T_CS"/>
</dbReference>
<dbReference type="PANTHER" id="PTHR22602:SF0">
    <property type="entry name" value="TRANSFERASE CAF17, MITOCHONDRIAL-RELATED"/>
    <property type="match status" value="1"/>
</dbReference>
<evidence type="ECO:0008006" key="4">
    <source>
        <dbReference type="Google" id="ProtNLM"/>
    </source>
</evidence>
<proteinExistence type="predicted"/>
<accession>A0ABQ6MEJ1</accession>
<keyword evidence="3" id="KW-1185">Reference proteome</keyword>
<name>A0ABQ6MEJ1_9STRA</name>
<dbReference type="EMBL" id="BRYB01004055">
    <property type="protein sequence ID" value="GMI24918.1"/>
    <property type="molecule type" value="Genomic_DNA"/>
</dbReference>
<organism evidence="2 3">
    <name type="scientific">Tetraparma gracilis</name>
    <dbReference type="NCBI Taxonomy" id="2962635"/>
    <lineage>
        <taxon>Eukaryota</taxon>
        <taxon>Sar</taxon>
        <taxon>Stramenopiles</taxon>
        <taxon>Ochrophyta</taxon>
        <taxon>Bolidophyceae</taxon>
        <taxon>Parmales</taxon>
        <taxon>Triparmaceae</taxon>
        <taxon>Tetraparma</taxon>
    </lineage>
</organism>
<evidence type="ECO:0000256" key="1">
    <source>
        <dbReference type="SAM" id="MobiDB-lite"/>
    </source>
</evidence>
<dbReference type="PANTHER" id="PTHR22602">
    <property type="entry name" value="TRANSFERASE CAF17, MITOCHONDRIAL-RELATED"/>
    <property type="match status" value="1"/>
</dbReference>
<dbReference type="NCBIfam" id="TIGR03317">
    <property type="entry name" value="ygfZ_signature"/>
    <property type="match status" value="1"/>
</dbReference>
<dbReference type="SUPFAM" id="SSF103025">
    <property type="entry name" value="Folate-binding domain"/>
    <property type="match status" value="1"/>
</dbReference>
<feature type="region of interest" description="Disordered" evidence="1">
    <location>
        <begin position="1"/>
        <end position="33"/>
    </location>
</feature>
<gene>
    <name evidence="2" type="ORF">TeGR_g6177</name>
</gene>
<evidence type="ECO:0000313" key="2">
    <source>
        <dbReference type="EMBL" id="GMI24918.1"/>
    </source>
</evidence>
<reference evidence="2 3" key="1">
    <citation type="journal article" date="2023" name="Commun. Biol.">
        <title>Genome analysis of Parmales, the sister group of diatoms, reveals the evolutionary specialization of diatoms from phago-mixotrophs to photoautotrophs.</title>
        <authorList>
            <person name="Ban H."/>
            <person name="Sato S."/>
            <person name="Yoshikawa S."/>
            <person name="Yamada K."/>
            <person name="Nakamura Y."/>
            <person name="Ichinomiya M."/>
            <person name="Sato N."/>
            <person name="Blanc-Mathieu R."/>
            <person name="Endo H."/>
            <person name="Kuwata A."/>
            <person name="Ogata H."/>
        </authorList>
    </citation>
    <scope>NUCLEOTIDE SEQUENCE [LARGE SCALE GENOMIC DNA]</scope>
</reference>